<feature type="transmembrane region" description="Helical" evidence="7">
    <location>
        <begin position="538"/>
        <end position="561"/>
    </location>
</feature>
<evidence type="ECO:0000259" key="8">
    <source>
        <dbReference type="PROSITE" id="PS51202"/>
    </source>
</evidence>
<gene>
    <name evidence="9" type="ORF">EVOR1521_LOCUS61</name>
</gene>
<keyword evidence="6 7" id="KW-0472">Membrane</keyword>
<dbReference type="Gene3D" id="3.30.70.1450">
    <property type="entry name" value="Regulator of K+ conductance, C-terminal domain"/>
    <property type="match status" value="1"/>
</dbReference>
<feature type="transmembrane region" description="Helical" evidence="7">
    <location>
        <begin position="476"/>
        <end position="499"/>
    </location>
</feature>
<feature type="domain" description="RCK C-terminal" evidence="8">
    <location>
        <begin position="216"/>
        <end position="293"/>
    </location>
</feature>
<name>A0AA36HHR8_9DINO</name>
<dbReference type="InterPro" id="IPR036721">
    <property type="entry name" value="RCK_C_sf"/>
</dbReference>
<proteinExistence type="predicted"/>
<dbReference type="GO" id="GO:0008324">
    <property type="term" value="F:monoatomic cation transmembrane transporter activity"/>
    <property type="evidence" value="ECO:0007669"/>
    <property type="project" value="InterPro"/>
</dbReference>
<evidence type="ECO:0000313" key="9">
    <source>
        <dbReference type="EMBL" id="CAJ1369416.1"/>
    </source>
</evidence>
<dbReference type="SUPFAM" id="SSF116726">
    <property type="entry name" value="TrkA C-terminal domain-like"/>
    <property type="match status" value="2"/>
</dbReference>
<evidence type="ECO:0000256" key="5">
    <source>
        <dbReference type="ARBA" id="ARBA00022989"/>
    </source>
</evidence>
<comment type="caution">
    <text evidence="9">The sequence shown here is derived from an EMBL/GenBank/DDBJ whole genome shotgun (WGS) entry which is preliminary data.</text>
</comment>
<evidence type="ECO:0000256" key="7">
    <source>
        <dbReference type="SAM" id="Phobius"/>
    </source>
</evidence>
<sequence length="562" mass="59130">MTIDFSSIFHQDSVLVIFTIIAIGYLIGNIRIARFEIGVTGGVLLCALLFGHYGYTIDPIVQSIGFTLFIYSVGWQAGPQILNVLRQDGPKYLVLTLFMTAGSFLLVLGLAWLTGLSNSFAAGLMAGSLTSTPTLVGAQNAVSSGLVSLPTGETANSLIESISVAYAITYIFGTVGLLLVVKLLPNLLRTDLAAAAETFANERGFKAENVEEKIERPILRAYELDDPGLNGMTIAEALAARTTKEISYKSLYRLKRGADLIDPQPETVIETGDKVAVFATPEEHAKARDLYGLGAEVLDRDLIDAVVDVAEVVVTNPMSVGKSLEQIGTYERHGCYLTRITRSQIQLPLAPGTVVQRGDVMILTGERRALDRAIAELGAEDRKAVETDLLTFAAGIVFGLMLGQITVKVGDINVGIGTAGGLLVAGICVGFLRANRPTFGRMPAAARFILMELGLLLFMVGVGLNAGGGIAEAIGSVGPVLFVSGVVVTCLPLLCGYAFGRLALGMNPALLLGALTGAMTSTPALGIVQQAAKSTVPALGYAGTYALANVLLTLAGTMIMLL</sequence>
<dbReference type="Proteomes" id="UP001178507">
    <property type="component" value="Unassembled WGS sequence"/>
</dbReference>
<feature type="transmembrane region" description="Helical" evidence="7">
    <location>
        <begin position="61"/>
        <end position="85"/>
    </location>
</feature>
<dbReference type="Pfam" id="PF02080">
    <property type="entry name" value="TrkA_C"/>
    <property type="match status" value="1"/>
</dbReference>
<dbReference type="EMBL" id="CAUJNA010000001">
    <property type="protein sequence ID" value="CAJ1369416.1"/>
    <property type="molecule type" value="Genomic_DNA"/>
</dbReference>
<feature type="transmembrane region" description="Helical" evidence="7">
    <location>
        <begin position="412"/>
        <end position="432"/>
    </location>
</feature>
<dbReference type="PANTHER" id="PTHR30445">
    <property type="entry name" value="K(+)_H(+) ANTIPORTER SUBUNIT KHTT"/>
    <property type="match status" value="1"/>
</dbReference>
<organism evidence="9 10">
    <name type="scientific">Effrenium voratum</name>
    <dbReference type="NCBI Taxonomy" id="2562239"/>
    <lineage>
        <taxon>Eukaryota</taxon>
        <taxon>Sar</taxon>
        <taxon>Alveolata</taxon>
        <taxon>Dinophyceae</taxon>
        <taxon>Suessiales</taxon>
        <taxon>Symbiodiniaceae</taxon>
        <taxon>Effrenium</taxon>
    </lineage>
</organism>
<evidence type="ECO:0000256" key="6">
    <source>
        <dbReference type="ARBA" id="ARBA00023136"/>
    </source>
</evidence>
<dbReference type="NCBIfam" id="TIGR01625">
    <property type="entry name" value="YidE_YbjL_dupl"/>
    <property type="match status" value="1"/>
</dbReference>
<feature type="transmembrane region" description="Helical" evidence="7">
    <location>
        <begin position="444"/>
        <end position="464"/>
    </location>
</feature>
<dbReference type="InterPro" id="IPR006037">
    <property type="entry name" value="RCK_C"/>
</dbReference>
<evidence type="ECO:0000313" key="10">
    <source>
        <dbReference type="Proteomes" id="UP001178507"/>
    </source>
</evidence>
<feature type="transmembrane region" description="Helical" evidence="7">
    <location>
        <begin position="389"/>
        <end position="406"/>
    </location>
</feature>
<keyword evidence="10" id="KW-1185">Reference proteome</keyword>
<dbReference type="InterPro" id="IPR050144">
    <property type="entry name" value="AAE_transporter"/>
</dbReference>
<feature type="domain" description="RCK C-terminal" evidence="8">
    <location>
        <begin position="295"/>
        <end position="380"/>
    </location>
</feature>
<dbReference type="GO" id="GO:0006813">
    <property type="term" value="P:potassium ion transport"/>
    <property type="evidence" value="ECO:0007669"/>
    <property type="project" value="InterPro"/>
</dbReference>
<keyword evidence="4 7" id="KW-0812">Transmembrane</keyword>
<comment type="subcellular location">
    <subcellularLocation>
        <location evidence="1">Cell membrane</location>
        <topology evidence="1">Multi-pass membrane protein</topology>
    </subcellularLocation>
</comment>
<keyword evidence="3" id="KW-1003">Cell membrane</keyword>
<dbReference type="Pfam" id="PF06826">
    <property type="entry name" value="Asp-Al_Ex"/>
    <property type="match status" value="2"/>
</dbReference>
<keyword evidence="5 7" id="KW-1133">Transmembrane helix</keyword>
<dbReference type="PANTHER" id="PTHR30445:SF10">
    <property type="entry name" value="TRANSPORT PROTEIN YBJL-RELATED"/>
    <property type="match status" value="1"/>
</dbReference>
<feature type="transmembrane region" description="Helical" evidence="7">
    <location>
        <begin position="164"/>
        <end position="184"/>
    </location>
</feature>
<evidence type="ECO:0000256" key="1">
    <source>
        <dbReference type="ARBA" id="ARBA00004651"/>
    </source>
</evidence>
<dbReference type="GO" id="GO:0005886">
    <property type="term" value="C:plasma membrane"/>
    <property type="evidence" value="ECO:0007669"/>
    <property type="project" value="UniProtKB-SubCell"/>
</dbReference>
<evidence type="ECO:0000256" key="4">
    <source>
        <dbReference type="ARBA" id="ARBA00022692"/>
    </source>
</evidence>
<reference evidence="9" key="1">
    <citation type="submission" date="2023-08" db="EMBL/GenBank/DDBJ databases">
        <authorList>
            <person name="Chen Y."/>
            <person name="Shah S."/>
            <person name="Dougan E. K."/>
            <person name="Thang M."/>
            <person name="Chan C."/>
        </authorList>
    </citation>
    <scope>NUCLEOTIDE SEQUENCE</scope>
</reference>
<dbReference type="AlphaFoldDB" id="A0AA36HHR8"/>
<accession>A0AA36HHR8</accession>
<protein>
    <recommendedName>
        <fullName evidence="8">RCK C-terminal domain-containing protein</fullName>
    </recommendedName>
</protein>
<feature type="transmembrane region" description="Helical" evidence="7">
    <location>
        <begin position="92"/>
        <end position="113"/>
    </location>
</feature>
<evidence type="ECO:0000256" key="2">
    <source>
        <dbReference type="ARBA" id="ARBA00022448"/>
    </source>
</evidence>
<feature type="transmembrane region" description="Helical" evidence="7">
    <location>
        <begin position="13"/>
        <end position="30"/>
    </location>
</feature>
<dbReference type="PROSITE" id="PS51202">
    <property type="entry name" value="RCK_C"/>
    <property type="match status" value="2"/>
</dbReference>
<feature type="transmembrane region" description="Helical" evidence="7">
    <location>
        <begin position="511"/>
        <end position="532"/>
    </location>
</feature>
<keyword evidence="2" id="KW-0813">Transport</keyword>
<evidence type="ECO:0000256" key="3">
    <source>
        <dbReference type="ARBA" id="ARBA00022475"/>
    </source>
</evidence>
<dbReference type="InterPro" id="IPR006512">
    <property type="entry name" value="YidE_YbjL"/>
</dbReference>